<feature type="transmembrane region" description="Helical" evidence="1">
    <location>
        <begin position="69"/>
        <end position="89"/>
    </location>
</feature>
<dbReference type="Pfam" id="PF14342">
    <property type="entry name" value="DUF4396"/>
    <property type="match status" value="1"/>
</dbReference>
<dbReference type="Proteomes" id="UP000766550">
    <property type="component" value="Unassembled WGS sequence"/>
</dbReference>
<proteinExistence type="predicted"/>
<dbReference type="AlphaFoldDB" id="A0A8J7YCF7"/>
<feature type="transmembrane region" description="Helical" evidence="1">
    <location>
        <begin position="178"/>
        <end position="198"/>
    </location>
</feature>
<feature type="transmembrane region" description="Helical" evidence="1">
    <location>
        <begin position="35"/>
        <end position="54"/>
    </location>
</feature>
<organism evidence="3 4">
    <name type="scientific">Haloarcula limicola</name>
    <dbReference type="NCBI Taxonomy" id="1429915"/>
    <lineage>
        <taxon>Archaea</taxon>
        <taxon>Methanobacteriati</taxon>
        <taxon>Methanobacteriota</taxon>
        <taxon>Stenosarchaea group</taxon>
        <taxon>Halobacteria</taxon>
        <taxon>Halobacteriales</taxon>
        <taxon>Haloarculaceae</taxon>
        <taxon>Haloarcula</taxon>
    </lineage>
</organism>
<keyword evidence="4" id="KW-1185">Reference proteome</keyword>
<sequence length="253" mass="27447">MAGSPVPEWATQWAHQTEQALTPARNVIKPILSSWWTLGIWLTINLVSLGVLWWDFEKYNQNIPSLMKFVWSLVVAYSGLFGLGVYWFTGRTQLESDSLWKQGFRSTSHCYSGCGVGEVIGITAATIILSFSTLWVVALTFFLAFVSGFALTVGPLIQEGVGFKEAMWDAIWSETPSITIMEVVAIGTDLLVAGEAGWTSPLFWTALLFSLTIGFFAAYPVNVALIAVGVKEGMGNPAEMDGGPSSSRSAAAD</sequence>
<keyword evidence="1" id="KW-1133">Transmembrane helix</keyword>
<feature type="transmembrane region" description="Helical" evidence="1">
    <location>
        <begin position="135"/>
        <end position="157"/>
    </location>
</feature>
<reference evidence="3 4" key="1">
    <citation type="submission" date="2021-06" db="EMBL/GenBank/DDBJ databases">
        <title>New haloarchaea isolates fom saline soil.</title>
        <authorList>
            <person name="Duran-Viseras A."/>
            <person name="Sanchez-Porro C.S."/>
            <person name="Ventosa A."/>
        </authorList>
    </citation>
    <scope>NUCLEOTIDE SEQUENCE [LARGE SCALE GENOMIC DNA]</scope>
    <source>
        <strain evidence="3 4">JCM 183640</strain>
    </source>
</reference>
<evidence type="ECO:0000313" key="3">
    <source>
        <dbReference type="EMBL" id="MBV0925893.1"/>
    </source>
</evidence>
<protein>
    <submittedName>
        <fullName evidence="3">DUF4396 domain-containing protein</fullName>
    </submittedName>
</protein>
<evidence type="ECO:0000256" key="1">
    <source>
        <dbReference type="SAM" id="Phobius"/>
    </source>
</evidence>
<dbReference type="OrthoDB" id="136927at2157"/>
<comment type="caution">
    <text evidence="3">The sequence shown here is derived from an EMBL/GenBank/DDBJ whole genome shotgun (WGS) entry which is preliminary data.</text>
</comment>
<evidence type="ECO:0000259" key="2">
    <source>
        <dbReference type="Pfam" id="PF14342"/>
    </source>
</evidence>
<evidence type="ECO:0000313" key="4">
    <source>
        <dbReference type="Proteomes" id="UP000766550"/>
    </source>
</evidence>
<accession>A0A8J7YCF7</accession>
<feature type="transmembrane region" description="Helical" evidence="1">
    <location>
        <begin position="110"/>
        <end position="129"/>
    </location>
</feature>
<feature type="domain" description="DUF4396" evidence="2">
    <location>
        <begin position="100"/>
        <end position="231"/>
    </location>
</feature>
<keyword evidence="1" id="KW-0472">Membrane</keyword>
<feature type="transmembrane region" description="Helical" evidence="1">
    <location>
        <begin position="204"/>
        <end position="230"/>
    </location>
</feature>
<name>A0A8J7YCF7_9EURY</name>
<dbReference type="EMBL" id="JAHQXF010000003">
    <property type="protein sequence ID" value="MBV0925893.1"/>
    <property type="molecule type" value="Genomic_DNA"/>
</dbReference>
<gene>
    <name evidence="3" type="ORF">KTS45_16955</name>
</gene>
<dbReference type="InterPro" id="IPR025509">
    <property type="entry name" value="DUF4396"/>
</dbReference>
<keyword evidence="1" id="KW-0812">Transmembrane</keyword>